<evidence type="ECO:0000256" key="1">
    <source>
        <dbReference type="ARBA" id="ARBA00006484"/>
    </source>
</evidence>
<dbReference type="Pfam" id="PF13561">
    <property type="entry name" value="adh_short_C2"/>
    <property type="match status" value="1"/>
</dbReference>
<dbReference type="EMBL" id="FNAK01000006">
    <property type="protein sequence ID" value="SDE34757.1"/>
    <property type="molecule type" value="Genomic_DNA"/>
</dbReference>
<dbReference type="InterPro" id="IPR036291">
    <property type="entry name" value="NAD(P)-bd_dom_sf"/>
</dbReference>
<dbReference type="InterPro" id="IPR002347">
    <property type="entry name" value="SDR_fam"/>
</dbReference>
<dbReference type="PANTHER" id="PTHR42879:SF2">
    <property type="entry name" value="3-OXOACYL-[ACYL-CARRIER-PROTEIN] REDUCTASE FABG"/>
    <property type="match status" value="1"/>
</dbReference>
<accession>A0A1G7C640</accession>
<dbReference type="Proteomes" id="UP000183685">
    <property type="component" value="Unassembled WGS sequence"/>
</dbReference>
<keyword evidence="3" id="KW-1185">Reference proteome</keyword>
<reference evidence="2 3" key="1">
    <citation type="submission" date="2016-10" db="EMBL/GenBank/DDBJ databases">
        <authorList>
            <person name="de Groot N.N."/>
        </authorList>
    </citation>
    <scope>NUCLEOTIDE SEQUENCE [LARGE SCALE GENOMIC DNA]</scope>
    <source>
        <strain evidence="2 3">CGMCC 1.9109</strain>
    </source>
</reference>
<evidence type="ECO:0000313" key="3">
    <source>
        <dbReference type="Proteomes" id="UP000183685"/>
    </source>
</evidence>
<dbReference type="PANTHER" id="PTHR42879">
    <property type="entry name" value="3-OXOACYL-(ACYL-CARRIER-PROTEIN) REDUCTASE"/>
    <property type="match status" value="1"/>
</dbReference>
<dbReference type="PRINTS" id="PR00080">
    <property type="entry name" value="SDRFAMILY"/>
</dbReference>
<dbReference type="CDD" id="cd05233">
    <property type="entry name" value="SDR_c"/>
    <property type="match status" value="1"/>
</dbReference>
<gene>
    <name evidence="2" type="ORF">SAMN04488071_2671</name>
</gene>
<dbReference type="SUPFAM" id="SSF51735">
    <property type="entry name" value="NAD(P)-binding Rossmann-fold domains"/>
    <property type="match status" value="1"/>
</dbReference>
<proteinExistence type="inferred from homology"/>
<dbReference type="STRING" id="637679.GCA_001550055_03251"/>
<dbReference type="AlphaFoldDB" id="A0A1G7C640"/>
<name>A0A1G7C640_9PROT</name>
<dbReference type="PRINTS" id="PR00081">
    <property type="entry name" value="GDHRDH"/>
</dbReference>
<dbReference type="Gene3D" id="3.40.50.720">
    <property type="entry name" value="NAD(P)-binding Rossmann-like Domain"/>
    <property type="match status" value="1"/>
</dbReference>
<comment type="similarity">
    <text evidence="1">Belongs to the short-chain dehydrogenases/reductases (SDR) family.</text>
</comment>
<dbReference type="OrthoDB" id="9804774at2"/>
<protein>
    <submittedName>
        <fullName evidence="2">NAD(P)-dependent dehydrogenase, short-chain alcohol dehydrogenase family</fullName>
    </submittedName>
</protein>
<dbReference type="InterPro" id="IPR050259">
    <property type="entry name" value="SDR"/>
</dbReference>
<dbReference type="RefSeq" id="WP_068306988.1">
    <property type="nucleotide sequence ID" value="NZ_DAIOMO010000001.1"/>
</dbReference>
<organism evidence="2 3">
    <name type="scientific">Kordiimonas lacus</name>
    <dbReference type="NCBI Taxonomy" id="637679"/>
    <lineage>
        <taxon>Bacteria</taxon>
        <taxon>Pseudomonadati</taxon>
        <taxon>Pseudomonadota</taxon>
        <taxon>Alphaproteobacteria</taxon>
        <taxon>Kordiimonadales</taxon>
        <taxon>Kordiimonadaceae</taxon>
        <taxon>Kordiimonas</taxon>
    </lineage>
</organism>
<evidence type="ECO:0000313" key="2">
    <source>
        <dbReference type="EMBL" id="SDE34757.1"/>
    </source>
</evidence>
<sequence>MIHFSENQTFLVTGASRGIGAATARILLEAGASVVGSYNSSEGALNDLQAEFGQDRILAVRSDLGELGAGKALWSEAMAFKGRLDGLVNNAGIMPETPLDLSDDAWHQAWSDVMTVNVQAVADLCREAIRDFGKTGGGRIVTIASRASFRGDGPEYLNYAASKGAVVSLMRSIARGFADKGIYAFTIAPGWVKTDMASVAFEPGNEWMLKEVPMGAAAPPENIGSMVAFFLSGLIDHSTGCAIDINGASYVR</sequence>